<reference evidence="2 3" key="1">
    <citation type="journal article" date="2013" name="PLoS Genet.">
        <title>Comparative genome structure, secondary metabolite, and effector coding capacity across Cochliobolus pathogens.</title>
        <authorList>
            <person name="Condon B.J."/>
            <person name="Leng Y."/>
            <person name="Wu D."/>
            <person name="Bushley K.E."/>
            <person name="Ohm R.A."/>
            <person name="Otillar R."/>
            <person name="Martin J."/>
            <person name="Schackwitz W."/>
            <person name="Grimwood J."/>
            <person name="MohdZainudin N."/>
            <person name="Xue C."/>
            <person name="Wang R."/>
            <person name="Manning V.A."/>
            <person name="Dhillon B."/>
            <person name="Tu Z.J."/>
            <person name="Steffenson B.J."/>
            <person name="Salamov A."/>
            <person name="Sun H."/>
            <person name="Lowry S."/>
            <person name="LaButti K."/>
            <person name="Han J."/>
            <person name="Copeland A."/>
            <person name="Lindquist E."/>
            <person name="Barry K."/>
            <person name="Schmutz J."/>
            <person name="Baker S.E."/>
            <person name="Ciuffetti L.M."/>
            <person name="Grigoriev I.V."/>
            <person name="Zhong S."/>
            <person name="Turgeon B.G."/>
        </authorList>
    </citation>
    <scope>NUCLEOTIDE SEQUENCE [LARGE SCALE GENOMIC DNA]</scope>
    <source>
        <strain evidence="2 3">ATCC 44560</strain>
    </source>
</reference>
<evidence type="ECO:0000313" key="3">
    <source>
        <dbReference type="Proteomes" id="UP000054032"/>
    </source>
</evidence>
<protein>
    <submittedName>
        <fullName evidence="2">Uncharacterized protein</fullName>
    </submittedName>
</protein>
<keyword evidence="3" id="KW-1185">Reference proteome</keyword>
<proteinExistence type="predicted"/>
<dbReference type="AlphaFoldDB" id="W6Z9T0"/>
<dbReference type="KEGG" id="bor:COCMIDRAFT_25495"/>
<feature type="region of interest" description="Disordered" evidence="1">
    <location>
        <begin position="68"/>
        <end position="93"/>
    </location>
</feature>
<accession>W6Z9T0</accession>
<gene>
    <name evidence="2" type="ORF">COCMIDRAFT_25495</name>
</gene>
<dbReference type="EMBL" id="KI963965">
    <property type="protein sequence ID" value="EUC46543.1"/>
    <property type="molecule type" value="Genomic_DNA"/>
</dbReference>
<feature type="compositionally biased region" description="Polar residues" evidence="1">
    <location>
        <begin position="68"/>
        <end position="79"/>
    </location>
</feature>
<dbReference type="OrthoDB" id="432483at2759"/>
<dbReference type="RefSeq" id="XP_007686958.1">
    <property type="nucleotide sequence ID" value="XM_007688768.1"/>
</dbReference>
<name>W6Z9T0_COCMI</name>
<evidence type="ECO:0000313" key="2">
    <source>
        <dbReference type="EMBL" id="EUC46543.1"/>
    </source>
</evidence>
<dbReference type="HOGENOM" id="CLU_1695168_0_0_1"/>
<dbReference type="GeneID" id="19120771"/>
<evidence type="ECO:0000256" key="1">
    <source>
        <dbReference type="SAM" id="MobiDB-lite"/>
    </source>
</evidence>
<sequence>MVFDCAGNQCEHARLSNPAFTLDTISEKAKQLGRHEKDIGQNIAVTKCVETKIQEEIRQLNTASDLKSNNAERAQQKSFSDLVDDESNDATKELTTEQQLLKSSDQTYYQLSKEALRKTMSQCTGTNVSIRGVTVTEQGLTINGVIPETGKELKI</sequence>
<organism evidence="2 3">
    <name type="scientific">Bipolaris oryzae ATCC 44560</name>
    <dbReference type="NCBI Taxonomy" id="930090"/>
    <lineage>
        <taxon>Eukaryota</taxon>
        <taxon>Fungi</taxon>
        <taxon>Dikarya</taxon>
        <taxon>Ascomycota</taxon>
        <taxon>Pezizomycotina</taxon>
        <taxon>Dothideomycetes</taxon>
        <taxon>Pleosporomycetidae</taxon>
        <taxon>Pleosporales</taxon>
        <taxon>Pleosporineae</taxon>
        <taxon>Pleosporaceae</taxon>
        <taxon>Bipolaris</taxon>
    </lineage>
</organism>
<dbReference type="Proteomes" id="UP000054032">
    <property type="component" value="Unassembled WGS sequence"/>
</dbReference>